<evidence type="ECO:0000313" key="3">
    <source>
        <dbReference type="Proteomes" id="UP000591131"/>
    </source>
</evidence>
<evidence type="ECO:0000313" key="2">
    <source>
        <dbReference type="EMBL" id="KAF4675584.1"/>
    </source>
</evidence>
<dbReference type="EMBL" id="JAAPAO010000045">
    <property type="protein sequence ID" value="KAF4675584.1"/>
    <property type="molecule type" value="Genomic_DNA"/>
</dbReference>
<proteinExistence type="predicted"/>
<comment type="caution">
    <text evidence="2">The sequence shown here is derived from an EMBL/GenBank/DDBJ whole genome shotgun (WGS) entry which is preliminary data.</text>
</comment>
<keyword evidence="1" id="KW-0472">Membrane</keyword>
<keyword evidence="3" id="KW-1185">Reference proteome</keyword>
<dbReference type="Proteomes" id="UP000591131">
    <property type="component" value="Unassembled WGS sequence"/>
</dbReference>
<gene>
    <name evidence="2" type="ORF">FOL47_007535</name>
</gene>
<dbReference type="AlphaFoldDB" id="A0A7J6MVP2"/>
<name>A0A7J6MVP2_PERCH</name>
<protein>
    <submittedName>
        <fullName evidence="2">Uncharacterized protein</fullName>
    </submittedName>
</protein>
<evidence type="ECO:0000256" key="1">
    <source>
        <dbReference type="SAM" id="Phobius"/>
    </source>
</evidence>
<reference evidence="2 3" key="1">
    <citation type="submission" date="2020-04" db="EMBL/GenBank/DDBJ databases">
        <title>Perkinsus chesapeaki whole genome sequence.</title>
        <authorList>
            <person name="Bogema D.R."/>
        </authorList>
    </citation>
    <scope>NUCLEOTIDE SEQUENCE [LARGE SCALE GENOMIC DNA]</scope>
    <source>
        <strain evidence="2">ATCC PRA-425</strain>
    </source>
</reference>
<keyword evidence="1" id="KW-1133">Transmembrane helix</keyword>
<feature type="transmembrane region" description="Helical" evidence="1">
    <location>
        <begin position="6"/>
        <end position="23"/>
    </location>
</feature>
<organism evidence="2 3">
    <name type="scientific">Perkinsus chesapeaki</name>
    <name type="common">Clam parasite</name>
    <name type="synonym">Perkinsus andrewsi</name>
    <dbReference type="NCBI Taxonomy" id="330153"/>
    <lineage>
        <taxon>Eukaryota</taxon>
        <taxon>Sar</taxon>
        <taxon>Alveolata</taxon>
        <taxon>Perkinsozoa</taxon>
        <taxon>Perkinsea</taxon>
        <taxon>Perkinsida</taxon>
        <taxon>Perkinsidae</taxon>
        <taxon>Perkinsus</taxon>
    </lineage>
</organism>
<keyword evidence="1" id="KW-0812">Transmembrane</keyword>
<sequence>MALHLYVVSCTFAILTFGQSIIYRDYKRGDKFVDDAVENLFQSLCQNLQDVPCRVAVDQAQKPEVVVGFLSMMIPYTLSKCDENAVRNHMQDREKEGIFAYLRYGRSKRTVLALTLRVDTQLSPVELYERLGFEKVSGGDYDALVAVCYY</sequence>
<accession>A0A7J6MVP2</accession>